<keyword evidence="9 10" id="KW-0998">Cell outer membrane</keyword>
<evidence type="ECO:0000256" key="2">
    <source>
        <dbReference type="ARBA" id="ARBA00022448"/>
    </source>
</evidence>
<dbReference type="InterPro" id="IPR036942">
    <property type="entry name" value="Beta-barrel_TonB_sf"/>
</dbReference>
<dbReference type="GO" id="GO:0009279">
    <property type="term" value="C:cell outer membrane"/>
    <property type="evidence" value="ECO:0007669"/>
    <property type="project" value="UniProtKB-SubCell"/>
</dbReference>
<feature type="domain" description="TonB-dependent receptor-like beta-barrel" evidence="11">
    <location>
        <begin position="52"/>
        <end position="376"/>
    </location>
</feature>
<evidence type="ECO:0000256" key="8">
    <source>
        <dbReference type="ARBA" id="ARBA00023170"/>
    </source>
</evidence>
<dbReference type="GO" id="GO:0044718">
    <property type="term" value="P:siderophore transmembrane transport"/>
    <property type="evidence" value="ECO:0007669"/>
    <property type="project" value="TreeGrafter"/>
</dbReference>
<proteinExistence type="inferred from homology"/>
<dbReference type="EMBL" id="CACVAZ010000132">
    <property type="protein sequence ID" value="CAA6820387.1"/>
    <property type="molecule type" value="Genomic_DNA"/>
</dbReference>
<dbReference type="InterPro" id="IPR039426">
    <property type="entry name" value="TonB-dep_rcpt-like"/>
</dbReference>
<name>A0A6S6TQL3_9BACT</name>
<evidence type="ECO:0000256" key="9">
    <source>
        <dbReference type="ARBA" id="ARBA00023237"/>
    </source>
</evidence>
<reference evidence="12" key="1">
    <citation type="submission" date="2020-01" db="EMBL/GenBank/DDBJ databases">
        <authorList>
            <person name="Meier V. D."/>
            <person name="Meier V D."/>
        </authorList>
    </citation>
    <scope>NUCLEOTIDE SEQUENCE</scope>
    <source>
        <strain evidence="12">HLG_WM_MAG_02</strain>
    </source>
</reference>
<evidence type="ECO:0000313" key="12">
    <source>
        <dbReference type="EMBL" id="CAA6820387.1"/>
    </source>
</evidence>
<sequence>DGYQNKTTNLKAGFSITPTNKIDLSHTIIDAEAQFDSGFFPLSPTEIANSSAYSSTTKDKFSSINFNHIDSFNEFNLYANKSTFKRRSFSESGTSPFDGEVQEYGLNSKINYLSSSFVLLGGDYKVFEHKNSIDQKNKNKALYLSNHNKFENLLGGTMILTESLRHDSYDTFANQTTGKIGLKHINKQIKDLTASINYGTAYNIPSLTELYTPIYGNSSLSPEKTKSLDVSLEYKDLSLTYFDNKIDNLIGFHPITFQNANVEGTSKIKGYEIAYEATLFDSIALSLNYTKLQTKDKSSSNLLRRPEDSVKFSLDYYGIDKVHLGLNGEYVGKRDDKDFSTFPVTLVNTGNYAVGNFSANYEVDKHMSLYGKVDNLTDKTYQTVYGYATSPRAVYAGMKLTY</sequence>
<accession>A0A6S6TQL3</accession>
<evidence type="ECO:0000256" key="1">
    <source>
        <dbReference type="ARBA" id="ARBA00004571"/>
    </source>
</evidence>
<organism evidence="12">
    <name type="scientific">uncultured Sulfurovum sp</name>
    <dbReference type="NCBI Taxonomy" id="269237"/>
    <lineage>
        <taxon>Bacteria</taxon>
        <taxon>Pseudomonadati</taxon>
        <taxon>Campylobacterota</taxon>
        <taxon>Epsilonproteobacteria</taxon>
        <taxon>Campylobacterales</taxon>
        <taxon>Sulfurovaceae</taxon>
        <taxon>Sulfurovum</taxon>
        <taxon>environmental samples</taxon>
    </lineage>
</organism>
<keyword evidence="8" id="KW-0675">Receptor</keyword>
<dbReference type="PROSITE" id="PS52016">
    <property type="entry name" value="TONB_DEPENDENT_REC_3"/>
    <property type="match status" value="1"/>
</dbReference>
<dbReference type="AlphaFoldDB" id="A0A6S6TQL3"/>
<dbReference type="InterPro" id="IPR000531">
    <property type="entry name" value="Beta-barrel_TonB"/>
</dbReference>
<evidence type="ECO:0000259" key="11">
    <source>
        <dbReference type="Pfam" id="PF00593"/>
    </source>
</evidence>
<dbReference type="GO" id="GO:0015344">
    <property type="term" value="F:siderophore uptake transmembrane transporter activity"/>
    <property type="evidence" value="ECO:0007669"/>
    <property type="project" value="TreeGrafter"/>
</dbReference>
<comment type="subcellular location">
    <subcellularLocation>
        <location evidence="1 10">Cell outer membrane</location>
        <topology evidence="1 10">Multi-pass membrane protein</topology>
    </subcellularLocation>
</comment>
<evidence type="ECO:0000256" key="3">
    <source>
        <dbReference type="ARBA" id="ARBA00022452"/>
    </source>
</evidence>
<dbReference type="PANTHER" id="PTHR30069:SF29">
    <property type="entry name" value="HEMOGLOBIN AND HEMOGLOBIN-HAPTOGLOBIN-BINDING PROTEIN 1-RELATED"/>
    <property type="match status" value="1"/>
</dbReference>
<evidence type="ECO:0000256" key="6">
    <source>
        <dbReference type="ARBA" id="ARBA00023077"/>
    </source>
</evidence>
<feature type="non-terminal residue" evidence="12">
    <location>
        <position position="1"/>
    </location>
</feature>
<keyword evidence="7 10" id="KW-0472">Membrane</keyword>
<keyword evidence="6" id="KW-0798">TonB box</keyword>
<dbReference type="Pfam" id="PF00593">
    <property type="entry name" value="TonB_dep_Rec_b-barrel"/>
    <property type="match status" value="1"/>
</dbReference>
<evidence type="ECO:0000256" key="4">
    <source>
        <dbReference type="ARBA" id="ARBA00022692"/>
    </source>
</evidence>
<evidence type="ECO:0000256" key="7">
    <source>
        <dbReference type="ARBA" id="ARBA00023136"/>
    </source>
</evidence>
<keyword evidence="4 10" id="KW-0812">Transmembrane</keyword>
<dbReference type="PANTHER" id="PTHR30069">
    <property type="entry name" value="TONB-DEPENDENT OUTER MEMBRANE RECEPTOR"/>
    <property type="match status" value="1"/>
</dbReference>
<dbReference type="SUPFAM" id="SSF56935">
    <property type="entry name" value="Porins"/>
    <property type="match status" value="1"/>
</dbReference>
<evidence type="ECO:0000256" key="10">
    <source>
        <dbReference type="PROSITE-ProRule" id="PRU01360"/>
    </source>
</evidence>
<keyword evidence="5" id="KW-0732">Signal</keyword>
<keyword evidence="2 10" id="KW-0813">Transport</keyword>
<comment type="similarity">
    <text evidence="10">Belongs to the TonB-dependent receptor family.</text>
</comment>
<gene>
    <name evidence="12" type="ORF">HELGO_WM19244</name>
</gene>
<protein>
    <recommendedName>
        <fullName evidence="11">TonB-dependent receptor-like beta-barrel domain-containing protein</fullName>
    </recommendedName>
</protein>
<keyword evidence="3 10" id="KW-1134">Transmembrane beta strand</keyword>
<dbReference type="Gene3D" id="2.40.170.20">
    <property type="entry name" value="TonB-dependent receptor, beta-barrel domain"/>
    <property type="match status" value="1"/>
</dbReference>
<evidence type="ECO:0000256" key="5">
    <source>
        <dbReference type="ARBA" id="ARBA00022729"/>
    </source>
</evidence>